<dbReference type="EMBL" id="NRQY01000001">
    <property type="protein sequence ID" value="RUT65470.1"/>
    <property type="molecule type" value="Genomic_DNA"/>
</dbReference>
<accession>A0A433ZTM2</accession>
<evidence type="ECO:0000313" key="4">
    <source>
        <dbReference type="EMBL" id="RUT65470.1"/>
    </source>
</evidence>
<dbReference type="AlphaFoldDB" id="A0A433ZTM2"/>
<dbReference type="OrthoDB" id="9803968at2"/>
<keyword evidence="2 4" id="KW-0436">Ligase</keyword>
<dbReference type="InterPro" id="IPR042099">
    <property type="entry name" value="ANL_N_sf"/>
</dbReference>
<dbReference type="CDD" id="cd17630">
    <property type="entry name" value="OSB_MenE-like"/>
    <property type="match status" value="1"/>
</dbReference>
<reference evidence="4 5" key="1">
    <citation type="submission" date="2017-08" db="EMBL/GenBank/DDBJ databases">
        <title>Draft genome sequence of pheromone producing symbiont Morganella morganii, of the female New Zealand grass grub Costelytra giveni.</title>
        <authorList>
            <person name="Laugraud A."/>
            <person name="Young S.D."/>
            <person name="Hurst M.H."/>
        </authorList>
    </citation>
    <scope>NUCLEOTIDE SEQUENCE [LARGE SCALE GENOMIC DNA]</scope>
    <source>
        <strain evidence="4 5">MMsCG</strain>
    </source>
</reference>
<dbReference type="InterPro" id="IPR045851">
    <property type="entry name" value="AMP-bd_C_sf"/>
</dbReference>
<dbReference type="InterPro" id="IPR020845">
    <property type="entry name" value="AMP-binding_CS"/>
</dbReference>
<dbReference type="PROSITE" id="PS00455">
    <property type="entry name" value="AMP_BINDING"/>
    <property type="match status" value="1"/>
</dbReference>
<evidence type="ECO:0000256" key="2">
    <source>
        <dbReference type="ARBA" id="ARBA00022598"/>
    </source>
</evidence>
<dbReference type="Proteomes" id="UP000286908">
    <property type="component" value="Unassembled WGS sequence"/>
</dbReference>
<comment type="similarity">
    <text evidence="1">Belongs to the ATP-dependent AMP-binding enzyme family.</text>
</comment>
<dbReference type="NCBIfam" id="NF006539">
    <property type="entry name" value="PRK09029.1"/>
    <property type="match status" value="1"/>
</dbReference>
<dbReference type="Gene3D" id="3.30.300.30">
    <property type="match status" value="1"/>
</dbReference>
<name>A0A433ZTM2_MORMO</name>
<dbReference type="Gene3D" id="3.40.50.12780">
    <property type="entry name" value="N-terminal domain of ligase-like"/>
    <property type="match status" value="1"/>
</dbReference>
<organism evidence="4 5">
    <name type="scientific">Morganella morganii</name>
    <name type="common">Proteus morganii</name>
    <dbReference type="NCBI Taxonomy" id="582"/>
    <lineage>
        <taxon>Bacteria</taxon>
        <taxon>Pseudomonadati</taxon>
        <taxon>Pseudomonadota</taxon>
        <taxon>Gammaproteobacteria</taxon>
        <taxon>Enterobacterales</taxon>
        <taxon>Morganellaceae</taxon>
        <taxon>Morganella</taxon>
    </lineage>
</organism>
<evidence type="ECO:0000259" key="3">
    <source>
        <dbReference type="Pfam" id="PF00501"/>
    </source>
</evidence>
<dbReference type="SUPFAM" id="SSF56801">
    <property type="entry name" value="Acetyl-CoA synthetase-like"/>
    <property type="match status" value="1"/>
</dbReference>
<evidence type="ECO:0000256" key="1">
    <source>
        <dbReference type="ARBA" id="ARBA00006432"/>
    </source>
</evidence>
<dbReference type="GO" id="GO:0006631">
    <property type="term" value="P:fatty acid metabolic process"/>
    <property type="evidence" value="ECO:0007669"/>
    <property type="project" value="TreeGrafter"/>
</dbReference>
<dbReference type="InterPro" id="IPR000873">
    <property type="entry name" value="AMP-dep_synth/lig_dom"/>
</dbReference>
<dbReference type="Pfam" id="PF00501">
    <property type="entry name" value="AMP-binding"/>
    <property type="match status" value="1"/>
</dbReference>
<protein>
    <submittedName>
        <fullName evidence="4">O-succinylbenzoate--CoA ligase</fullName>
    </submittedName>
</protein>
<dbReference type="PANTHER" id="PTHR43201">
    <property type="entry name" value="ACYL-COA SYNTHETASE"/>
    <property type="match status" value="1"/>
</dbReference>
<sequence length="463" mass="50588">MTAAQWPWVAHAQQTPDKTALRCADSSLTWTELTNRIDARAAGFYQQGLRESNCVVLRGKNSTELVIDFLALLRCGAVILILNPALPRLLQTELIASLDADFLCDRSDGAVVLLLKPLDPSVNGTQAPDVIPHPKRLATLILTSGSTGLPKAIAHRPVAHFTAAQGVVSLLNYQAGDSWLLSLPLCHVSGQGILWRWLLQGGEMVVRAEGETLAESLRGCTHASLVPTQLWRLLQSPDTLPPLRDVLLGGAAIPVALTEAAEARGIRCWCGYGMTEFASTVCAKRADGKPGVGNPLSGKNIRPDEQQQILIKGDSFAAGIWLNGALHTLPSHDGWYPTRDKGHMQDGELVIDGRLDNLFCCGGENVQPEVTEKQLMHYPLITECLVVPVSSDEFGAVPVYLIRDYDDWTDEQRLHFSDWCLAELPAFMRPAACYALPEAEADNGIKRTRAPLIQMAEDRFHTN</sequence>
<dbReference type="Gene3D" id="3.40.50.980">
    <property type="match status" value="1"/>
</dbReference>
<gene>
    <name evidence="4" type="ORF">CKG00_02915</name>
</gene>
<dbReference type="GO" id="GO:0031956">
    <property type="term" value="F:medium-chain fatty acid-CoA ligase activity"/>
    <property type="evidence" value="ECO:0007669"/>
    <property type="project" value="TreeGrafter"/>
</dbReference>
<evidence type="ECO:0000313" key="5">
    <source>
        <dbReference type="Proteomes" id="UP000286908"/>
    </source>
</evidence>
<dbReference type="PANTHER" id="PTHR43201:SF5">
    <property type="entry name" value="MEDIUM-CHAIN ACYL-COA LIGASE ACSF2, MITOCHONDRIAL"/>
    <property type="match status" value="1"/>
</dbReference>
<proteinExistence type="inferred from homology"/>
<feature type="domain" description="AMP-dependent synthetase/ligase" evidence="3">
    <location>
        <begin position="10"/>
        <end position="301"/>
    </location>
</feature>
<comment type="caution">
    <text evidence="4">The sequence shown here is derived from an EMBL/GenBank/DDBJ whole genome shotgun (WGS) entry which is preliminary data.</text>
</comment>